<name>A0A426XNG3_ENSVE</name>
<dbReference type="AlphaFoldDB" id="A0A426XNG3"/>
<sequence>MSRADQPVTPLTEGDWWRIMRAHDSPETLSEAPLIVPEISTTPYLRVEHTTQEPNTLSSDSNDSLRVQL</sequence>
<organism evidence="2 3">
    <name type="scientific">Ensete ventricosum</name>
    <name type="common">Abyssinian banana</name>
    <name type="synonym">Musa ensete</name>
    <dbReference type="NCBI Taxonomy" id="4639"/>
    <lineage>
        <taxon>Eukaryota</taxon>
        <taxon>Viridiplantae</taxon>
        <taxon>Streptophyta</taxon>
        <taxon>Embryophyta</taxon>
        <taxon>Tracheophyta</taxon>
        <taxon>Spermatophyta</taxon>
        <taxon>Magnoliopsida</taxon>
        <taxon>Liliopsida</taxon>
        <taxon>Zingiberales</taxon>
        <taxon>Musaceae</taxon>
        <taxon>Ensete</taxon>
    </lineage>
</organism>
<evidence type="ECO:0000256" key="1">
    <source>
        <dbReference type="SAM" id="MobiDB-lite"/>
    </source>
</evidence>
<feature type="region of interest" description="Disordered" evidence="1">
    <location>
        <begin position="50"/>
        <end position="69"/>
    </location>
</feature>
<gene>
    <name evidence="2" type="ORF">B296_00056232</name>
</gene>
<protein>
    <submittedName>
        <fullName evidence="2">Uncharacterized protein</fullName>
    </submittedName>
</protein>
<accession>A0A426XNG3</accession>
<comment type="caution">
    <text evidence="2">The sequence shown here is derived from an EMBL/GenBank/DDBJ whole genome shotgun (WGS) entry which is preliminary data.</text>
</comment>
<reference evidence="2 3" key="1">
    <citation type="journal article" date="2014" name="Agronomy (Basel)">
        <title>A Draft Genome Sequence for Ensete ventricosum, the Drought-Tolerant Tree Against Hunger.</title>
        <authorList>
            <person name="Harrison J."/>
            <person name="Moore K.A."/>
            <person name="Paszkiewicz K."/>
            <person name="Jones T."/>
            <person name="Grant M."/>
            <person name="Ambacheew D."/>
            <person name="Muzemil S."/>
            <person name="Studholme D.J."/>
        </authorList>
    </citation>
    <scope>NUCLEOTIDE SEQUENCE [LARGE SCALE GENOMIC DNA]</scope>
</reference>
<feature type="compositionally biased region" description="Polar residues" evidence="1">
    <location>
        <begin position="52"/>
        <end position="69"/>
    </location>
</feature>
<proteinExistence type="predicted"/>
<evidence type="ECO:0000313" key="2">
    <source>
        <dbReference type="EMBL" id="RRT41039.1"/>
    </source>
</evidence>
<evidence type="ECO:0000313" key="3">
    <source>
        <dbReference type="Proteomes" id="UP000287651"/>
    </source>
</evidence>
<dbReference type="EMBL" id="AMZH03018900">
    <property type="protein sequence ID" value="RRT41039.1"/>
    <property type="molecule type" value="Genomic_DNA"/>
</dbReference>
<dbReference type="Proteomes" id="UP000287651">
    <property type="component" value="Unassembled WGS sequence"/>
</dbReference>